<organism evidence="2 3">
    <name type="scientific">Paenibacillus chartarius</name>
    <dbReference type="NCBI Taxonomy" id="747481"/>
    <lineage>
        <taxon>Bacteria</taxon>
        <taxon>Bacillati</taxon>
        <taxon>Bacillota</taxon>
        <taxon>Bacilli</taxon>
        <taxon>Bacillales</taxon>
        <taxon>Paenibacillaceae</taxon>
        <taxon>Paenibacillus</taxon>
    </lineage>
</organism>
<evidence type="ECO:0000313" key="2">
    <source>
        <dbReference type="EMBL" id="MFC0216329.1"/>
    </source>
</evidence>
<name>A0ABV6DUJ7_9BACL</name>
<reference evidence="2 3" key="1">
    <citation type="submission" date="2024-09" db="EMBL/GenBank/DDBJ databases">
        <authorList>
            <person name="Sun Q."/>
            <person name="Mori K."/>
        </authorList>
    </citation>
    <scope>NUCLEOTIDE SEQUENCE [LARGE SCALE GENOMIC DNA]</scope>
    <source>
        <strain evidence="2 3">CCM 7759</strain>
    </source>
</reference>
<sequence>MGMKSKWVASAALASLLVPVLSGCTDHNAIKQTAQQAIAKHAEMKSYQFAGSLDLKLGMSLPAPDGNPITGAVLSSLKESVIEWSGVQSSDPVQLETDLKITPKGSATPFAFPVLLKDNKMYVSLPTINKPDEYYAIDLAKLGDPGKTPLNPDSLKNTSKVTAALWSKFTDAIDARWFEQAKDPVMLPDGKPAKAITVTVTEKNAAAINSVISAKLPEIGEALTTGGLLSPEQAAKWKEAKTSLELKPLSNLTLLIDEQGFVRDEKLELVYSLKNADGTVSDNRTTLHESFEQINQPPQFKKDVPAKTKPFEDVLKLLQPKK</sequence>
<dbReference type="PROSITE" id="PS51257">
    <property type="entry name" value="PROKAR_LIPOPROTEIN"/>
    <property type="match status" value="1"/>
</dbReference>
<evidence type="ECO:0000256" key="1">
    <source>
        <dbReference type="SAM" id="SignalP"/>
    </source>
</evidence>
<evidence type="ECO:0008006" key="4">
    <source>
        <dbReference type="Google" id="ProtNLM"/>
    </source>
</evidence>
<gene>
    <name evidence="2" type="ORF">ACFFK0_28430</name>
</gene>
<feature type="signal peptide" evidence="1">
    <location>
        <begin position="1"/>
        <end position="22"/>
    </location>
</feature>
<comment type="caution">
    <text evidence="2">The sequence shown here is derived from an EMBL/GenBank/DDBJ whole genome shotgun (WGS) entry which is preliminary data.</text>
</comment>
<proteinExistence type="predicted"/>
<accession>A0ABV6DUJ7</accession>
<evidence type="ECO:0000313" key="3">
    <source>
        <dbReference type="Proteomes" id="UP001589776"/>
    </source>
</evidence>
<dbReference type="EMBL" id="JBHLWN010000117">
    <property type="protein sequence ID" value="MFC0216329.1"/>
    <property type="molecule type" value="Genomic_DNA"/>
</dbReference>
<feature type="chain" id="PRO_5045297082" description="Lipoprotein" evidence="1">
    <location>
        <begin position="23"/>
        <end position="322"/>
    </location>
</feature>
<dbReference type="Proteomes" id="UP001589776">
    <property type="component" value="Unassembled WGS sequence"/>
</dbReference>
<keyword evidence="3" id="KW-1185">Reference proteome</keyword>
<protein>
    <recommendedName>
        <fullName evidence="4">Lipoprotein</fullName>
    </recommendedName>
</protein>
<keyword evidence="1" id="KW-0732">Signal</keyword>